<dbReference type="Gene3D" id="3.40.630.40">
    <property type="entry name" value="Zn-dependent exopeptidases"/>
    <property type="match status" value="1"/>
</dbReference>
<dbReference type="InterPro" id="IPR050695">
    <property type="entry name" value="N-acetylmuramoyl_amidase_3"/>
</dbReference>
<evidence type="ECO:0000256" key="2">
    <source>
        <dbReference type="SAM" id="MobiDB-lite"/>
    </source>
</evidence>
<feature type="compositionally biased region" description="Polar residues" evidence="2">
    <location>
        <begin position="541"/>
        <end position="559"/>
    </location>
</feature>
<dbReference type="SMART" id="SM00646">
    <property type="entry name" value="Ami_3"/>
    <property type="match status" value="1"/>
</dbReference>
<keyword evidence="1" id="KW-0378">Hydrolase</keyword>
<feature type="region of interest" description="Disordered" evidence="2">
    <location>
        <begin position="474"/>
        <end position="559"/>
    </location>
</feature>
<evidence type="ECO:0000313" key="6">
    <source>
        <dbReference type="Proteomes" id="UP000602198"/>
    </source>
</evidence>
<sequence>MKPSNIKAGIYTAVTAAAFSTVTGLIPVAAQAAPALPDMPQKLQGKTVFLDPGHQGPNHNIDVAKQVSDGRGGSKACQTSGMTSLHGIPEHTINWNVAQLVRTSLEGLGARVVMSRPDDTGWGGCIDDRARAANESGADVALSIHADSADPGQRGYHLIVPQLPIPDAKANEVQSGAGLSASRAMRDAYAQAGFPAAGYNGAVDGIQIRNDVAGPALTQVPDIFLEMGNGANAEDAQQLETPEGQLRHAVTITTGLVSYLLGLSVPPTELDAQAAPGQPAVESEKPATDSGAAAPQTNGGAQPAAPAPQPHAAAPAPAVDPAPAAPQAQQGTEPQAAQPQAAQPQAAQPQAAQPQAAQPQADVKVDAQPQAAAPAPPNAAAPAEVPQPQANPQAAGQPQGGQPAAPQADGQAQAAQPQAAGAPAPQAQQQPAGQPGAPLPQAAQPVLPAQAPAGEPQLGNAVLSFPLLSDIRPVSAPAEPQANPGAAQPNAGAAIPNAGAAQPNAGAQIPNAGAAQPNAAAPQQNPAVSPQANQGPKGHPGSQSPSTADTNPKSENPDLQSMGTLVQLAVKFLNPLAKMLTGQNGIAADLVNLAYSVVSVLMSSAK</sequence>
<protein>
    <submittedName>
        <fullName evidence="5">N-acetylmuramoyl-L-alanine amidase</fullName>
    </submittedName>
</protein>
<dbReference type="Proteomes" id="UP000602198">
    <property type="component" value="Unassembled WGS sequence"/>
</dbReference>
<organism evidence="5 6">
    <name type="scientific">Nocardia acididurans</name>
    <dbReference type="NCBI Taxonomy" id="2802282"/>
    <lineage>
        <taxon>Bacteria</taxon>
        <taxon>Bacillati</taxon>
        <taxon>Actinomycetota</taxon>
        <taxon>Actinomycetes</taxon>
        <taxon>Mycobacteriales</taxon>
        <taxon>Nocardiaceae</taxon>
        <taxon>Nocardia</taxon>
    </lineage>
</organism>
<dbReference type="SUPFAM" id="SSF53187">
    <property type="entry name" value="Zn-dependent exopeptidases"/>
    <property type="match status" value="1"/>
</dbReference>
<evidence type="ECO:0000259" key="4">
    <source>
        <dbReference type="SMART" id="SM00646"/>
    </source>
</evidence>
<evidence type="ECO:0000256" key="1">
    <source>
        <dbReference type="ARBA" id="ARBA00022801"/>
    </source>
</evidence>
<name>A0ABS1M263_9NOCA</name>
<feature type="domain" description="MurNAc-LAA" evidence="4">
    <location>
        <begin position="130"/>
        <end position="257"/>
    </location>
</feature>
<accession>A0ABS1M263</accession>
<proteinExistence type="predicted"/>
<keyword evidence="3" id="KW-0732">Signal</keyword>
<feature type="signal peptide" evidence="3">
    <location>
        <begin position="1"/>
        <end position="32"/>
    </location>
</feature>
<dbReference type="CDD" id="cd02696">
    <property type="entry name" value="MurNAc-LAA"/>
    <property type="match status" value="1"/>
</dbReference>
<keyword evidence="6" id="KW-1185">Reference proteome</keyword>
<feature type="compositionally biased region" description="Low complexity" evidence="2">
    <location>
        <begin position="325"/>
        <end position="373"/>
    </location>
</feature>
<feature type="compositionally biased region" description="Low complexity" evidence="2">
    <location>
        <begin position="380"/>
        <end position="454"/>
    </location>
</feature>
<feature type="compositionally biased region" description="Low complexity" evidence="2">
    <location>
        <begin position="291"/>
        <end position="317"/>
    </location>
</feature>
<comment type="caution">
    <text evidence="5">The sequence shown here is derived from an EMBL/GenBank/DDBJ whole genome shotgun (WGS) entry which is preliminary data.</text>
</comment>
<evidence type="ECO:0000256" key="3">
    <source>
        <dbReference type="SAM" id="SignalP"/>
    </source>
</evidence>
<dbReference type="PANTHER" id="PTHR30404:SF0">
    <property type="entry name" value="N-ACETYLMURAMOYL-L-ALANINE AMIDASE AMIC"/>
    <property type="match status" value="1"/>
</dbReference>
<dbReference type="RefSeq" id="WP_201945670.1">
    <property type="nucleotide sequence ID" value="NZ_JAERRJ010000003.1"/>
</dbReference>
<evidence type="ECO:0000313" key="5">
    <source>
        <dbReference type="EMBL" id="MBL1074630.1"/>
    </source>
</evidence>
<dbReference type="EMBL" id="JAERRJ010000003">
    <property type="protein sequence ID" value="MBL1074630.1"/>
    <property type="molecule type" value="Genomic_DNA"/>
</dbReference>
<dbReference type="Pfam" id="PF01520">
    <property type="entry name" value="Amidase_3"/>
    <property type="match status" value="1"/>
</dbReference>
<feature type="compositionally biased region" description="Low complexity" evidence="2">
    <location>
        <begin position="476"/>
        <end position="534"/>
    </location>
</feature>
<dbReference type="InterPro" id="IPR002508">
    <property type="entry name" value="MurNAc-LAA_cat"/>
</dbReference>
<dbReference type="PANTHER" id="PTHR30404">
    <property type="entry name" value="N-ACETYLMURAMOYL-L-ALANINE AMIDASE"/>
    <property type="match status" value="1"/>
</dbReference>
<feature type="chain" id="PRO_5046737747" evidence="3">
    <location>
        <begin position="33"/>
        <end position="606"/>
    </location>
</feature>
<gene>
    <name evidence="5" type="ORF">JK358_09495</name>
</gene>
<reference evidence="5 6" key="1">
    <citation type="submission" date="2021-01" db="EMBL/GenBank/DDBJ databases">
        <title>WGS of actinomycetes isolated from Thailand.</title>
        <authorList>
            <person name="Thawai C."/>
        </authorList>
    </citation>
    <scope>NUCLEOTIDE SEQUENCE [LARGE SCALE GENOMIC DNA]</scope>
    <source>
        <strain evidence="5 6">LPG 2</strain>
    </source>
</reference>
<feature type="region of interest" description="Disordered" evidence="2">
    <location>
        <begin position="270"/>
        <end position="458"/>
    </location>
</feature>